<reference evidence="1 2" key="1">
    <citation type="submission" date="2016-02" db="EMBL/GenBank/DDBJ databases">
        <authorList>
            <person name="Teng J.L."/>
            <person name="Tang Y."/>
            <person name="Huang Y."/>
            <person name="Guo F."/>
            <person name="Wei W."/>
            <person name="Chen J.H."/>
            <person name="Wong S.Y."/>
            <person name="Lau S.K."/>
            <person name="Woo P.C."/>
        </authorList>
    </citation>
    <scope>NUCLEOTIDE SEQUENCE [LARGE SCALE GENOMIC DNA]</scope>
    <source>
        <strain evidence="1 2">JCM 13375</strain>
    </source>
</reference>
<keyword evidence="2" id="KW-1185">Reference proteome</keyword>
<dbReference type="Proteomes" id="UP000070409">
    <property type="component" value="Unassembled WGS sequence"/>
</dbReference>
<evidence type="ECO:0000313" key="2">
    <source>
        <dbReference type="Proteomes" id="UP000070409"/>
    </source>
</evidence>
<protein>
    <submittedName>
        <fullName evidence="1">Uncharacterized protein</fullName>
    </submittedName>
</protein>
<name>A0A137ZRX1_9ACTN</name>
<sequence>MPPVNNASLQAMFVTFKGQGDVLTLHTADPGTTKATARVAGNTDQVTTWPAGSNGSGTGSTVACPVNAGQTVTHVCLWHSSGQHVATYALPTAAVYSFAGVLNVTPTLTVLAG</sequence>
<organism evidence="1 2">
    <name type="scientific">Tsukamurella pseudospumae</name>
    <dbReference type="NCBI Taxonomy" id="239498"/>
    <lineage>
        <taxon>Bacteria</taxon>
        <taxon>Bacillati</taxon>
        <taxon>Actinomycetota</taxon>
        <taxon>Actinomycetes</taxon>
        <taxon>Mycobacteriales</taxon>
        <taxon>Tsukamurellaceae</taxon>
        <taxon>Tsukamurella</taxon>
    </lineage>
</organism>
<comment type="caution">
    <text evidence="1">The sequence shown here is derived from an EMBL/GenBank/DDBJ whole genome shotgun (WGS) entry which is preliminary data.</text>
</comment>
<proteinExistence type="predicted"/>
<gene>
    <name evidence="1" type="ORF">AXK61_12970</name>
</gene>
<accession>A0A137ZRX1</accession>
<dbReference type="EMBL" id="LSRE01000002">
    <property type="protein sequence ID" value="KXP00915.1"/>
    <property type="molecule type" value="Genomic_DNA"/>
</dbReference>
<evidence type="ECO:0000313" key="1">
    <source>
        <dbReference type="EMBL" id="KXP00915.1"/>
    </source>
</evidence>